<evidence type="ECO:0000256" key="1">
    <source>
        <dbReference type="ARBA" id="ARBA00022729"/>
    </source>
</evidence>
<dbReference type="EMBL" id="GELH01000621">
    <property type="protein sequence ID" value="JAS03651.1"/>
    <property type="molecule type" value="Transcribed_RNA"/>
</dbReference>
<feature type="signal peptide" evidence="3">
    <location>
        <begin position="1"/>
        <end position="17"/>
    </location>
</feature>
<evidence type="ECO:0000256" key="2">
    <source>
        <dbReference type="ARBA" id="ARBA00023157"/>
    </source>
</evidence>
<dbReference type="PANTHER" id="PTHR10036:SF3">
    <property type="entry name" value="PROTEIN SLEEPLESS-RELATED"/>
    <property type="match status" value="1"/>
</dbReference>
<dbReference type="InterPro" id="IPR045860">
    <property type="entry name" value="Snake_toxin-like_sf"/>
</dbReference>
<feature type="chain" id="PRO_5013481109" evidence="3">
    <location>
        <begin position="18"/>
        <end position="226"/>
    </location>
</feature>
<accession>A0A194AM67</accession>
<keyword evidence="1 3" id="KW-0732">Signal</keyword>
<evidence type="ECO:0000256" key="3">
    <source>
        <dbReference type="SAM" id="SignalP"/>
    </source>
</evidence>
<evidence type="ECO:0000313" key="4">
    <source>
        <dbReference type="EMBL" id="JAS03650.1"/>
    </source>
</evidence>
<protein>
    <submittedName>
        <fullName evidence="4">Uncharacterized protein</fullName>
    </submittedName>
</protein>
<dbReference type="SUPFAM" id="SSF57302">
    <property type="entry name" value="Snake toxin-like"/>
    <property type="match status" value="1"/>
</dbReference>
<dbReference type="AlphaFoldDB" id="A0A194AM67"/>
<dbReference type="EMBL" id="GELH01000622">
    <property type="protein sequence ID" value="JAS03650.1"/>
    <property type="molecule type" value="Transcribed_RNA"/>
</dbReference>
<sequence>MRSTIFTLLTVIVAVSGDERRAAPLTCYNCPKVADSVDCQTTTTCEADEQCFTDKYIDEQGNVFFSLSCKSKRVCDILSSLGKRYLPEDLGERERRSVIHLCTQCCAAGMCNNKLCTAITTVKPAARCYHCDAEEDPESCVDIKTCDDHEECIAEYVYLANGQKRHRLGCRSKRLCEAALQHGGNLHHGKRESNKVLCLGCCNDREGCNHKGCYSIKHINVTDSAP</sequence>
<proteinExistence type="predicted"/>
<name>A0A194AM67_PINFU</name>
<reference evidence="4" key="1">
    <citation type="submission" date="2016-03" db="EMBL/GenBank/DDBJ databases">
        <authorList>
            <person name="Ploux O."/>
        </authorList>
    </citation>
    <scope>NUCLEOTIDE SEQUENCE</scope>
    <source>
        <tissue evidence="4">Mantle</tissue>
    </source>
</reference>
<dbReference type="PANTHER" id="PTHR10036">
    <property type="entry name" value="CD59 GLYCOPROTEIN"/>
    <property type="match status" value="1"/>
</dbReference>
<keyword evidence="2" id="KW-1015">Disulfide bond</keyword>
<organism evidence="4">
    <name type="scientific">Pinctada fucata</name>
    <name type="common">Akoya pearl oyster</name>
    <name type="synonym">Pinctada imbricata fucata</name>
    <dbReference type="NCBI Taxonomy" id="50426"/>
    <lineage>
        <taxon>Eukaryota</taxon>
        <taxon>Metazoa</taxon>
        <taxon>Spiralia</taxon>
        <taxon>Lophotrochozoa</taxon>
        <taxon>Mollusca</taxon>
        <taxon>Bivalvia</taxon>
        <taxon>Autobranchia</taxon>
        <taxon>Pteriomorphia</taxon>
        <taxon>Pterioida</taxon>
        <taxon>Pterioidea</taxon>
        <taxon>Pteriidae</taxon>
        <taxon>Pinctada</taxon>
    </lineage>
</organism>